<dbReference type="Proteomes" id="UP000001968">
    <property type="component" value="Chromosome"/>
</dbReference>
<dbReference type="HOGENOM" id="CLU_352633_0_0_9"/>
<reference evidence="7" key="1">
    <citation type="journal article" date="2010" name="Environ. Microbiol.">
        <title>The genome of Syntrophomonas wolfei: new insights into syntrophic metabolism and biohydrogen production.</title>
        <authorList>
            <person name="Sieber J.R."/>
            <person name="Sims D.R."/>
            <person name="Han C."/>
            <person name="Kim E."/>
            <person name="Lykidis A."/>
            <person name="Lapidus A.L."/>
            <person name="McDonnald E."/>
            <person name="Rohlin L."/>
            <person name="Culley D.E."/>
            <person name="Gunsalus R."/>
            <person name="McInerney M.J."/>
        </authorList>
    </citation>
    <scope>NUCLEOTIDE SEQUENCE [LARGE SCALE GENOMIC DNA]</scope>
    <source>
        <strain evidence="7">DSM 2245B / Goettingen</strain>
    </source>
</reference>
<dbReference type="SUPFAM" id="SSF50985">
    <property type="entry name" value="RCC1/BLIP-II"/>
    <property type="match status" value="1"/>
</dbReference>
<feature type="domain" description="SbsA Ig-like" evidence="4">
    <location>
        <begin position="638"/>
        <end position="723"/>
    </location>
</feature>
<dbReference type="EMBL" id="CP000448">
    <property type="protein sequence ID" value="ABI67513.1"/>
    <property type="molecule type" value="Genomic_DNA"/>
</dbReference>
<dbReference type="PANTHER" id="PTHR22870:SF408">
    <property type="entry name" value="OS09G0560450 PROTEIN"/>
    <property type="match status" value="1"/>
</dbReference>
<evidence type="ECO:0000259" key="3">
    <source>
        <dbReference type="Pfam" id="PF12733"/>
    </source>
</evidence>
<dbReference type="KEGG" id="swo:Swol_0161"/>
<gene>
    <name evidence="6" type="ordered locus">Swol_0161</name>
</gene>
<keyword evidence="1" id="KW-0732">Signal</keyword>
<dbReference type="Pfam" id="PF12733">
    <property type="entry name" value="Cadherin-like"/>
    <property type="match status" value="2"/>
</dbReference>
<keyword evidence="7" id="KW-1185">Reference proteome</keyword>
<proteinExistence type="predicted"/>
<dbReference type="InterPro" id="IPR014755">
    <property type="entry name" value="Cu-Rt/internalin_Ig-like"/>
</dbReference>
<dbReference type="OrthoDB" id="27389at2"/>
<feature type="domain" description="Cadherin-like beta-sandwich-like" evidence="3">
    <location>
        <begin position="530"/>
        <end position="625"/>
    </location>
</feature>
<organism evidence="6 7">
    <name type="scientific">Syntrophomonas wolfei subsp. wolfei (strain DSM 2245B / Goettingen)</name>
    <dbReference type="NCBI Taxonomy" id="335541"/>
    <lineage>
        <taxon>Bacteria</taxon>
        <taxon>Bacillati</taxon>
        <taxon>Bacillota</taxon>
        <taxon>Clostridia</taxon>
        <taxon>Eubacteriales</taxon>
        <taxon>Syntrophomonadaceae</taxon>
        <taxon>Syntrophomonas</taxon>
    </lineage>
</organism>
<evidence type="ECO:0000259" key="5">
    <source>
        <dbReference type="Pfam" id="PF25390"/>
    </source>
</evidence>
<keyword evidence="2" id="KW-0677">Repeat</keyword>
<feature type="domain" description="RCC1-like" evidence="5">
    <location>
        <begin position="42"/>
        <end position="320"/>
    </location>
</feature>
<dbReference type="InterPro" id="IPR051210">
    <property type="entry name" value="Ub_ligase/GEF_domain"/>
</dbReference>
<dbReference type="PRINTS" id="PR00633">
    <property type="entry name" value="RCCNDNSATION"/>
</dbReference>
<dbReference type="InterPro" id="IPR000408">
    <property type="entry name" value="Reg_chr_condens"/>
</dbReference>
<evidence type="ECO:0000313" key="7">
    <source>
        <dbReference type="Proteomes" id="UP000001968"/>
    </source>
</evidence>
<dbReference type="Pfam" id="PF13540">
    <property type="entry name" value="RCC1_2"/>
    <property type="match status" value="2"/>
</dbReference>
<dbReference type="RefSeq" id="WP_011639624.1">
    <property type="nucleotide sequence ID" value="NC_008346.1"/>
</dbReference>
<dbReference type="PROSITE" id="PS00626">
    <property type="entry name" value="RCC1_2"/>
    <property type="match status" value="3"/>
</dbReference>
<evidence type="ECO:0000256" key="2">
    <source>
        <dbReference type="ARBA" id="ARBA00022737"/>
    </source>
</evidence>
<evidence type="ECO:0000313" key="6">
    <source>
        <dbReference type="EMBL" id="ABI67513.1"/>
    </source>
</evidence>
<dbReference type="Gene3D" id="2.60.40.1220">
    <property type="match status" value="1"/>
</dbReference>
<dbReference type="AlphaFoldDB" id="Q0B0J1"/>
<dbReference type="Pfam" id="PF13205">
    <property type="entry name" value="Big_5"/>
    <property type="match status" value="1"/>
</dbReference>
<dbReference type="InterPro" id="IPR032812">
    <property type="entry name" value="SbsA_Ig"/>
</dbReference>
<dbReference type="InterPro" id="IPR025883">
    <property type="entry name" value="Cadherin-like_domain"/>
</dbReference>
<sequence length="726" mass="77512">MGRYHLKRSGGAVTLVLLLSLLLSLGMVMPVAAQDSMVRSCSPVKGTDLIEPQVAAGEATSFALREDQKLWGWGIDNYGQVGNGKIIVDGDERNGQETPYLLTEKGFNEGFKQVAAGRWHTLAVKNDGTVWGWGNNEKGQLGNLPLGPHSTPQQIPNLQNMKAVACGEFFSLALNNDGTVWAWGNNDGNELGRGATGPFYNNPEKVKGPGGTGYLDNVTAIACGRFHGLALKSDGTVWAWGDGSWGTLGNGEDFSEEVYPVRVLNLTGVKSIDAGDYFSLALKNDGTVWAWGGRGIGGQLGDGEVDDFVNIPQQVKGLNGLGNLNNVEAITCGINHSLALKDNGTILAWGENYGRLGDGDATSSESPVPVLTQDISGVVAIAAGGEHSLARKNDGTVWAWGSNHHYQLTGDNDSGVPVQVEGIPLLAKPLISLSVKAADGGPELLTCFISKTTGYKMTVENPLEAVKITPVPVSGATASVKLNGVVQNDGIVNLAVDPEQNKVEVVVSESGKDDLTYNIDIRRLRLADPLTDLSVRGKADGSGNEYLTGFSGTSYAYNVAVENNIDAVKVVPTAVSGATTVIKLNGVPQNGGVISNLAIGWDNRVDIVVIQEDRTDRKYTIEIGRKPNWKQGYENWPVEVQKTWTIKFNQAVKTTEAAKYIYVKDAQGTKVPLKDFIWSDNNTTVKVQAQSAYNTGAKYTLHIETALESAQGTPLNAAIAMPFKIE</sequence>
<accession>Q0B0J1</accession>
<dbReference type="eggNOG" id="COG5184">
    <property type="taxonomic scope" value="Bacteria"/>
</dbReference>
<name>Q0B0J1_SYNWW</name>
<dbReference type="PROSITE" id="PS50012">
    <property type="entry name" value="RCC1_3"/>
    <property type="match status" value="6"/>
</dbReference>
<dbReference type="InterPro" id="IPR009091">
    <property type="entry name" value="RCC1/BLIP-II"/>
</dbReference>
<dbReference type="Gene3D" id="2.130.10.30">
    <property type="entry name" value="Regulator of chromosome condensation 1/beta-lactamase-inhibitor protein II"/>
    <property type="match status" value="2"/>
</dbReference>
<dbReference type="InterPro" id="IPR058923">
    <property type="entry name" value="RCC1-like_dom"/>
</dbReference>
<dbReference type="PANTHER" id="PTHR22870">
    <property type="entry name" value="REGULATOR OF CHROMOSOME CONDENSATION"/>
    <property type="match status" value="1"/>
</dbReference>
<evidence type="ECO:0000259" key="4">
    <source>
        <dbReference type="Pfam" id="PF13205"/>
    </source>
</evidence>
<dbReference type="STRING" id="335541.Swol_0161"/>
<dbReference type="Pfam" id="PF25390">
    <property type="entry name" value="WD40_RLD"/>
    <property type="match status" value="1"/>
</dbReference>
<evidence type="ECO:0000256" key="1">
    <source>
        <dbReference type="ARBA" id="ARBA00022729"/>
    </source>
</evidence>
<feature type="domain" description="Cadherin-like beta-sandwich-like" evidence="3">
    <location>
        <begin position="431"/>
        <end position="523"/>
    </location>
</feature>
<protein>
    <submittedName>
        <fullName evidence="6">Alpha-tubulin suppressor and related RCC1 domain-containing proteins-like protein</fullName>
    </submittedName>
</protein>